<dbReference type="EMBL" id="QTSX02005122">
    <property type="protein sequence ID" value="KAJ9060882.1"/>
    <property type="molecule type" value="Genomic_DNA"/>
</dbReference>
<name>A0ACC2SEZ9_9FUNG</name>
<evidence type="ECO:0000313" key="2">
    <source>
        <dbReference type="Proteomes" id="UP001165960"/>
    </source>
</evidence>
<keyword evidence="2" id="KW-1185">Reference proteome</keyword>
<organism evidence="1 2">
    <name type="scientific">Entomophthora muscae</name>
    <dbReference type="NCBI Taxonomy" id="34485"/>
    <lineage>
        <taxon>Eukaryota</taxon>
        <taxon>Fungi</taxon>
        <taxon>Fungi incertae sedis</taxon>
        <taxon>Zoopagomycota</taxon>
        <taxon>Entomophthoromycotina</taxon>
        <taxon>Entomophthoromycetes</taxon>
        <taxon>Entomophthorales</taxon>
        <taxon>Entomophthoraceae</taxon>
        <taxon>Entomophthora</taxon>
    </lineage>
</organism>
<protein>
    <submittedName>
        <fullName evidence="1">Uncharacterized protein</fullName>
    </submittedName>
</protein>
<sequence>METSNTKHNQSFWLELTPYEAPTLLLDMIQLNISGTVVAMGQQQYNIDKVCAVFQALQHGRLNLNNPQGDAEFNLFQIDGTTNILSNNFHRYQDVTFTQCQDSPFYFSC</sequence>
<evidence type="ECO:0000313" key="1">
    <source>
        <dbReference type="EMBL" id="KAJ9060882.1"/>
    </source>
</evidence>
<proteinExistence type="predicted"/>
<reference evidence="1" key="1">
    <citation type="submission" date="2022-04" db="EMBL/GenBank/DDBJ databases">
        <title>Genome of the entomopathogenic fungus Entomophthora muscae.</title>
        <authorList>
            <person name="Elya C."/>
            <person name="Lovett B.R."/>
            <person name="Lee E."/>
            <person name="Macias A.M."/>
            <person name="Hajek A.E."/>
            <person name="De Bivort B.L."/>
            <person name="Kasson M.T."/>
            <person name="De Fine Licht H.H."/>
            <person name="Stajich J.E."/>
        </authorList>
    </citation>
    <scope>NUCLEOTIDE SEQUENCE</scope>
    <source>
        <strain evidence="1">Berkeley</strain>
    </source>
</reference>
<gene>
    <name evidence="1" type="ORF">DSO57_1026199</name>
</gene>
<dbReference type="Proteomes" id="UP001165960">
    <property type="component" value="Unassembled WGS sequence"/>
</dbReference>
<comment type="caution">
    <text evidence="1">The sequence shown here is derived from an EMBL/GenBank/DDBJ whole genome shotgun (WGS) entry which is preliminary data.</text>
</comment>
<accession>A0ACC2SEZ9</accession>